<reference evidence="1 2" key="2">
    <citation type="submission" date="2018-11" db="EMBL/GenBank/DDBJ databases">
        <authorList>
            <consortium name="Pathogen Informatics"/>
        </authorList>
    </citation>
    <scope>NUCLEOTIDE SEQUENCE [LARGE SCALE GENOMIC DNA]</scope>
</reference>
<sequence length="119" mass="13042">MSAASTAANFAQQIPGWLGTLAISFDGGIVYSAGELSGDTELAPKFLELVRHVAEYMTLEGPSAIQENPFKRLTIMCSRYAYVMTTVGGVVYVIKRQLSFSDSYEDRRGIRSSHMPVNV</sequence>
<name>A0A0R3VVR6_TAEAS</name>
<protein>
    <submittedName>
        <fullName evidence="3">Late endosomal/lysosomal adaptor and MAPK and MTOR activator 4</fullName>
    </submittedName>
</protein>
<evidence type="ECO:0000313" key="2">
    <source>
        <dbReference type="Proteomes" id="UP000282613"/>
    </source>
</evidence>
<dbReference type="WBParaSite" id="TASK_0000149201-mRNA-1">
    <property type="protein sequence ID" value="TASK_0000149201-mRNA-1"/>
    <property type="gene ID" value="TASK_0000149201"/>
</dbReference>
<dbReference type="OrthoDB" id="275011at2759"/>
<dbReference type="EMBL" id="UYRS01000403">
    <property type="protein sequence ID" value="VDK23143.1"/>
    <property type="molecule type" value="Genomic_DNA"/>
</dbReference>
<evidence type="ECO:0000313" key="1">
    <source>
        <dbReference type="EMBL" id="VDK23143.1"/>
    </source>
</evidence>
<gene>
    <name evidence="1" type="ORF">TASK_LOCUS1493</name>
</gene>
<dbReference type="STRING" id="60517.A0A0R3VVR6"/>
<dbReference type="Proteomes" id="UP000282613">
    <property type="component" value="Unassembled WGS sequence"/>
</dbReference>
<organism evidence="3">
    <name type="scientific">Taenia asiatica</name>
    <name type="common">Asian tapeworm</name>
    <dbReference type="NCBI Taxonomy" id="60517"/>
    <lineage>
        <taxon>Eukaryota</taxon>
        <taxon>Metazoa</taxon>
        <taxon>Spiralia</taxon>
        <taxon>Lophotrochozoa</taxon>
        <taxon>Platyhelminthes</taxon>
        <taxon>Cestoda</taxon>
        <taxon>Eucestoda</taxon>
        <taxon>Cyclophyllidea</taxon>
        <taxon>Taeniidae</taxon>
        <taxon>Taenia</taxon>
    </lineage>
</organism>
<accession>A0A0R3VVR6</accession>
<reference evidence="3" key="1">
    <citation type="submission" date="2017-02" db="UniProtKB">
        <authorList>
            <consortium name="WormBaseParasite"/>
        </authorList>
    </citation>
    <scope>IDENTIFICATION</scope>
</reference>
<evidence type="ECO:0000313" key="3">
    <source>
        <dbReference type="WBParaSite" id="TASK_0000149201-mRNA-1"/>
    </source>
</evidence>
<proteinExistence type="predicted"/>
<dbReference type="AlphaFoldDB" id="A0A0R3VVR6"/>
<keyword evidence="2" id="KW-1185">Reference proteome</keyword>